<feature type="domain" description="Activator of Hsp90 ATPase homologue 1/2-like C-terminal" evidence="2">
    <location>
        <begin position="35"/>
        <end position="148"/>
    </location>
</feature>
<dbReference type="KEGG" id="chk:D4L85_02735"/>
<gene>
    <name evidence="3" type="ORF">D4L85_02735</name>
</gene>
<evidence type="ECO:0000313" key="3">
    <source>
        <dbReference type="EMBL" id="AYB29565.1"/>
    </source>
</evidence>
<comment type="similarity">
    <text evidence="1">Belongs to the AHA1 family.</text>
</comment>
<accession>A0A385SI19</accession>
<proteinExistence type="inferred from homology"/>
<reference evidence="4" key="1">
    <citation type="submission" date="2018-09" db="EMBL/GenBank/DDBJ databases">
        <title>Chryseolinea sp. KIS68-18 isolated from soil.</title>
        <authorList>
            <person name="Weon H.-Y."/>
            <person name="Kwon S.-W."/>
            <person name="Lee S.A."/>
        </authorList>
    </citation>
    <scope>NUCLEOTIDE SEQUENCE [LARGE SCALE GENOMIC DNA]</scope>
    <source>
        <strain evidence="4">KIS68-18</strain>
    </source>
</reference>
<dbReference type="InterPro" id="IPR023393">
    <property type="entry name" value="START-like_dom_sf"/>
</dbReference>
<evidence type="ECO:0000259" key="2">
    <source>
        <dbReference type="Pfam" id="PF08327"/>
    </source>
</evidence>
<dbReference type="SUPFAM" id="SSF55961">
    <property type="entry name" value="Bet v1-like"/>
    <property type="match status" value="1"/>
</dbReference>
<dbReference type="Gene3D" id="3.30.530.20">
    <property type="match status" value="1"/>
</dbReference>
<dbReference type="AlphaFoldDB" id="A0A385SI19"/>
<organism evidence="3 4">
    <name type="scientific">Chryseolinea soli</name>
    <dbReference type="NCBI Taxonomy" id="2321403"/>
    <lineage>
        <taxon>Bacteria</taxon>
        <taxon>Pseudomonadati</taxon>
        <taxon>Bacteroidota</taxon>
        <taxon>Cytophagia</taxon>
        <taxon>Cytophagales</taxon>
        <taxon>Fulvivirgaceae</taxon>
        <taxon>Chryseolinea</taxon>
    </lineage>
</organism>
<dbReference type="EMBL" id="CP032382">
    <property type="protein sequence ID" value="AYB29565.1"/>
    <property type="molecule type" value="Genomic_DNA"/>
</dbReference>
<dbReference type="Proteomes" id="UP000266183">
    <property type="component" value="Chromosome"/>
</dbReference>
<dbReference type="CDD" id="cd07814">
    <property type="entry name" value="SRPBCC_CalC_Aha1-like"/>
    <property type="match status" value="1"/>
</dbReference>
<dbReference type="InterPro" id="IPR013538">
    <property type="entry name" value="ASHA1/2-like_C"/>
</dbReference>
<evidence type="ECO:0000313" key="4">
    <source>
        <dbReference type="Proteomes" id="UP000266183"/>
    </source>
</evidence>
<keyword evidence="4" id="KW-1185">Reference proteome</keyword>
<dbReference type="Pfam" id="PF08327">
    <property type="entry name" value="AHSA1"/>
    <property type="match status" value="1"/>
</dbReference>
<name>A0A385SI19_9BACT</name>
<sequence>MLYLRTRFLGSRIFTEVPMSCIRHLLTIHQTDWSVYSALTTVEGLSRWWTPRINGDPGEGGTLRFYFDNYYKEMQVVKVEPPKMLEWRCTEGVPEWIDTVITFEVIKRSEDACQLLFNHDKWPPFTRLFYQCNYDWAMFLRSLKKYVETGNGHPYPNQHAWDVSETFVS</sequence>
<protein>
    <submittedName>
        <fullName evidence="3">SRPBCC domain-containing protein</fullName>
    </submittedName>
</protein>
<evidence type="ECO:0000256" key="1">
    <source>
        <dbReference type="ARBA" id="ARBA00006817"/>
    </source>
</evidence>